<gene>
    <name evidence="2" type="ORF">HJC23_014044</name>
</gene>
<dbReference type="Proteomes" id="UP001516023">
    <property type="component" value="Unassembled WGS sequence"/>
</dbReference>
<keyword evidence="3" id="KW-1185">Reference proteome</keyword>
<sequence>MKNEDDDEASISLREINVPKKGDWCTISSVTISDITHPYYCSASAIRNKVENSLSNRSSVTDDEESSGSLSESRNFESLIGDESCMIGAGKAHPSAEIEPGFVAESHSDSGKWMPSWKKGMLDILQNNDTLNEEVNDQTSELISTKLNEAIDVGLKIVDREHKRLLRRQSARLSVRSDYNKELLTIDEVPEESQQSQDELFDRRVSRGLSLLEKERSILLFFKRDGSSFDGNAAEYFSWNNDRLETEVDLDLDRTDSREVMLLEKARMSLTRTDVECANGDSSFFSSNESCEKDGTCRKKKSMSIVDKHNALLSFCFDDSSNGADASVFSWNEEDISSDSIVAKVVSNINIK</sequence>
<evidence type="ECO:0000313" key="3">
    <source>
        <dbReference type="Proteomes" id="UP001516023"/>
    </source>
</evidence>
<evidence type="ECO:0000313" key="2">
    <source>
        <dbReference type="EMBL" id="KAL3803496.1"/>
    </source>
</evidence>
<dbReference type="EMBL" id="JABMIG020000013">
    <property type="protein sequence ID" value="KAL3803496.1"/>
    <property type="molecule type" value="Genomic_DNA"/>
</dbReference>
<evidence type="ECO:0000256" key="1">
    <source>
        <dbReference type="SAM" id="MobiDB-lite"/>
    </source>
</evidence>
<dbReference type="AlphaFoldDB" id="A0ABD3QV50"/>
<protein>
    <submittedName>
        <fullName evidence="2">Uncharacterized protein</fullName>
    </submittedName>
</protein>
<accession>A0ABD3QV50</accession>
<comment type="caution">
    <text evidence="2">The sequence shown here is derived from an EMBL/GenBank/DDBJ whole genome shotgun (WGS) entry which is preliminary data.</text>
</comment>
<feature type="region of interest" description="Disordered" evidence="1">
    <location>
        <begin position="53"/>
        <end position="75"/>
    </location>
</feature>
<proteinExistence type="predicted"/>
<reference evidence="2 3" key="1">
    <citation type="journal article" date="2020" name="G3 (Bethesda)">
        <title>Improved Reference Genome for Cyclotella cryptica CCMP332, a Model for Cell Wall Morphogenesis, Salinity Adaptation, and Lipid Production in Diatoms (Bacillariophyta).</title>
        <authorList>
            <person name="Roberts W.R."/>
            <person name="Downey K.M."/>
            <person name="Ruck E.C."/>
            <person name="Traller J.C."/>
            <person name="Alverson A.J."/>
        </authorList>
    </citation>
    <scope>NUCLEOTIDE SEQUENCE [LARGE SCALE GENOMIC DNA]</scope>
    <source>
        <strain evidence="2 3">CCMP332</strain>
    </source>
</reference>
<name>A0ABD3QV50_9STRA</name>
<organism evidence="2 3">
    <name type="scientific">Cyclotella cryptica</name>
    <dbReference type="NCBI Taxonomy" id="29204"/>
    <lineage>
        <taxon>Eukaryota</taxon>
        <taxon>Sar</taxon>
        <taxon>Stramenopiles</taxon>
        <taxon>Ochrophyta</taxon>
        <taxon>Bacillariophyta</taxon>
        <taxon>Coscinodiscophyceae</taxon>
        <taxon>Thalassiosirophycidae</taxon>
        <taxon>Stephanodiscales</taxon>
        <taxon>Stephanodiscaceae</taxon>
        <taxon>Cyclotella</taxon>
    </lineage>
</organism>